<dbReference type="VEuPathDB" id="MicrosporidiaDB:A0H76_2135"/>
<name>A0A1X0QFW3_9MICR</name>
<dbReference type="AlphaFoldDB" id="A0A1X0QFW3"/>
<feature type="transmembrane region" description="Helical" evidence="1">
    <location>
        <begin position="20"/>
        <end position="38"/>
    </location>
</feature>
<keyword evidence="1" id="KW-0472">Membrane</keyword>
<dbReference type="Proteomes" id="UP000192501">
    <property type="component" value="Unassembled WGS sequence"/>
</dbReference>
<comment type="caution">
    <text evidence="2">The sequence shown here is derived from an EMBL/GenBank/DDBJ whole genome shotgun (WGS) entry which is preliminary data.</text>
</comment>
<evidence type="ECO:0000313" key="2">
    <source>
        <dbReference type="EMBL" id="ORD98647.1"/>
    </source>
</evidence>
<keyword evidence="1" id="KW-0812">Transmembrane</keyword>
<reference evidence="2 3" key="1">
    <citation type="journal article" date="2017" name="Environ. Microbiol.">
        <title>Decay of the glycolytic pathway and adaptation to intranuclear parasitism within Enterocytozoonidae microsporidia.</title>
        <authorList>
            <person name="Wiredu Boakye D."/>
            <person name="Jaroenlak P."/>
            <person name="Prachumwat A."/>
            <person name="Williams T.A."/>
            <person name="Bateman K.S."/>
            <person name="Itsathitphaisarn O."/>
            <person name="Sritunyalucksana K."/>
            <person name="Paszkiewicz K.H."/>
            <person name="Moore K.A."/>
            <person name="Stentiford G.D."/>
            <person name="Williams B.A."/>
        </authorList>
    </citation>
    <scope>NUCLEOTIDE SEQUENCE [LARGE SCALE GENOMIC DNA]</scope>
    <source>
        <strain evidence="3">canceri</strain>
    </source>
</reference>
<dbReference type="EMBL" id="LTAI01000538">
    <property type="protein sequence ID" value="ORD98647.1"/>
    <property type="molecule type" value="Genomic_DNA"/>
</dbReference>
<keyword evidence="1" id="KW-1133">Transmembrane helix</keyword>
<protein>
    <submittedName>
        <fullName evidence="2">Uncharacterized protein</fullName>
    </submittedName>
</protein>
<sequence length="59" mass="7385">MNKFLNKYFTKIKIKNNKKIFILQALKHISYILLIIKYELTKYNLKKIKYNFNKKFKRL</sequence>
<proteinExistence type="predicted"/>
<evidence type="ECO:0000313" key="3">
    <source>
        <dbReference type="Proteomes" id="UP000192501"/>
    </source>
</evidence>
<gene>
    <name evidence="2" type="ORF">A0H76_2135</name>
</gene>
<accession>A0A1X0QFW3</accession>
<organism evidence="2 3">
    <name type="scientific">Hepatospora eriocheir</name>
    <dbReference type="NCBI Taxonomy" id="1081669"/>
    <lineage>
        <taxon>Eukaryota</taxon>
        <taxon>Fungi</taxon>
        <taxon>Fungi incertae sedis</taxon>
        <taxon>Microsporidia</taxon>
        <taxon>Hepatosporidae</taxon>
        <taxon>Hepatospora</taxon>
    </lineage>
</organism>
<evidence type="ECO:0000256" key="1">
    <source>
        <dbReference type="SAM" id="Phobius"/>
    </source>
</evidence>